<proteinExistence type="predicted"/>
<evidence type="ECO:0000313" key="2">
    <source>
        <dbReference type="EMBL" id="AMP07504.1"/>
    </source>
</evidence>
<dbReference type="PATRIC" id="fig|279113.9.peg.5169"/>
<name>A0A127QBV9_9BURK</name>
<evidence type="ECO:0000259" key="1">
    <source>
        <dbReference type="Pfam" id="PF06527"/>
    </source>
</evidence>
<dbReference type="AlphaFoldDB" id="A0A127QBV9"/>
<accession>A0A127QBV9</accession>
<feature type="domain" description="TniQ" evidence="1">
    <location>
        <begin position="10"/>
        <end position="152"/>
    </location>
</feature>
<dbReference type="InterPro" id="IPR009492">
    <property type="entry name" value="TniQ"/>
</dbReference>
<dbReference type="KEGG" id="cpra:CPter91_5216"/>
<reference evidence="2 3" key="1">
    <citation type="submission" date="2015-11" db="EMBL/GenBank/DDBJ databases">
        <title>Exploring the genomic traits of fungus-feeding bacterial genus Collimonas.</title>
        <authorList>
            <person name="Song C."/>
            <person name="Schmidt R."/>
            <person name="de Jager V."/>
            <person name="Krzyzanowska D."/>
            <person name="Jongedijk E."/>
            <person name="Cankar K."/>
            <person name="Beekwilder J."/>
            <person name="van Veen A."/>
            <person name="de Boer W."/>
            <person name="van Veen J.A."/>
            <person name="Garbeva P."/>
        </authorList>
    </citation>
    <scope>NUCLEOTIDE SEQUENCE [LARGE SCALE GENOMIC DNA]</scope>
    <source>
        <strain evidence="2 3">Ter91</strain>
    </source>
</reference>
<gene>
    <name evidence="2" type="ORF">CPter91_5216</name>
</gene>
<organism evidence="2 3">
    <name type="scientific">Collimonas pratensis</name>
    <dbReference type="NCBI Taxonomy" id="279113"/>
    <lineage>
        <taxon>Bacteria</taxon>
        <taxon>Pseudomonadati</taxon>
        <taxon>Pseudomonadota</taxon>
        <taxon>Betaproteobacteria</taxon>
        <taxon>Burkholderiales</taxon>
        <taxon>Oxalobacteraceae</taxon>
        <taxon>Collimonas</taxon>
    </lineage>
</organism>
<dbReference type="OrthoDB" id="9036115at2"/>
<dbReference type="RefSeq" id="WP_082793202.1">
    <property type="nucleotide sequence ID" value="NZ_CP013234.1"/>
</dbReference>
<dbReference type="EMBL" id="CP013234">
    <property type="protein sequence ID" value="AMP07504.1"/>
    <property type="molecule type" value="Genomic_DNA"/>
</dbReference>
<protein>
    <submittedName>
        <fullName evidence="2">TniQ family protein</fullName>
    </submittedName>
</protein>
<dbReference type="STRING" id="279113.CPter91_5216"/>
<dbReference type="Pfam" id="PF06527">
    <property type="entry name" value="TniQ"/>
    <property type="match status" value="1"/>
</dbReference>
<evidence type="ECO:0000313" key="3">
    <source>
        <dbReference type="Proteomes" id="UP000074561"/>
    </source>
</evidence>
<sequence>MLGLTSPLWPIHYKPLPDELLSCWLVRLAHGHGMKSQTFCNVIFGNRIQIWNRDIDRLAPSWLLDELSRRTGTSPETVLNTTLRTYEGLLYRQFRLSGALHWILVLKMYHRKREGHGLQFCPTCLAEDTIPYFRKNWRIAFNTVCTRHGTMLLDRCPKCSVAVAVHRLDMARPADVELAPLSYCHICGFDLRAAPATEPIAYDVPTAALLLKVSRIVDTGGKPSPEWDLGRYSVMHQLCKLMTSRYQHVSLRQFVLEQIGTQDMPLAEGHISFEMRSIEERHHLAQLTAWLLMDPERRLTAAWRAQAVRYNMLVKDFHQPPIWYNRIVDDFSNWRNRFIYS</sequence>
<dbReference type="Proteomes" id="UP000074561">
    <property type="component" value="Chromosome"/>
</dbReference>